<feature type="transmembrane region" description="Helical" evidence="9">
    <location>
        <begin position="176"/>
        <end position="199"/>
    </location>
</feature>
<comment type="subcellular location">
    <subcellularLocation>
        <location evidence="1">Membrane</location>
        <topology evidence="1">Single-pass type I membrane protein</topology>
    </subcellularLocation>
</comment>
<sequence length="210" mass="22054">MRVIHIVGVLLAITICSIAGNSAAAIEDAKVTNQQQGVVANITTVPAGSTSSPAVVDKINTTATNPTTNTTSGSATTPTVIPFISTISTVITDKTTNNTTNVTTPTTKIPVPPITETPTNTTTEKPKTTTTTSTEHPTTNGTVTTSPVPVTTAIPVSTKEAPSTPSPYKERHFDGLSFMGGIILATCLMAIGVLSWKFYRTFNERNYRTL</sequence>
<evidence type="ECO:0000256" key="1">
    <source>
        <dbReference type="ARBA" id="ARBA00004479"/>
    </source>
</evidence>
<keyword evidence="4 10" id="KW-0732">Signal</keyword>
<feature type="compositionally biased region" description="Low complexity" evidence="8">
    <location>
        <begin position="116"/>
        <end position="149"/>
    </location>
</feature>
<gene>
    <name evidence="12" type="primary">LOC108625219</name>
</gene>
<feature type="chain" id="PRO_5042546112" evidence="10">
    <location>
        <begin position="20"/>
        <end position="210"/>
    </location>
</feature>
<organism evidence="11 12">
    <name type="scientific">Ceratina calcarata</name>
    <dbReference type="NCBI Taxonomy" id="156304"/>
    <lineage>
        <taxon>Eukaryota</taxon>
        <taxon>Metazoa</taxon>
        <taxon>Ecdysozoa</taxon>
        <taxon>Arthropoda</taxon>
        <taxon>Hexapoda</taxon>
        <taxon>Insecta</taxon>
        <taxon>Pterygota</taxon>
        <taxon>Neoptera</taxon>
        <taxon>Endopterygota</taxon>
        <taxon>Hymenoptera</taxon>
        <taxon>Apocrita</taxon>
        <taxon>Aculeata</taxon>
        <taxon>Apoidea</taxon>
        <taxon>Anthophila</taxon>
        <taxon>Apidae</taxon>
        <taxon>Ceratina</taxon>
        <taxon>Zadontomerus</taxon>
    </lineage>
</organism>
<keyword evidence="6 9" id="KW-0472">Membrane</keyword>
<dbReference type="AlphaFoldDB" id="A0AAJ7IYR1"/>
<dbReference type="Proteomes" id="UP000694925">
    <property type="component" value="Unplaced"/>
</dbReference>
<evidence type="ECO:0000256" key="7">
    <source>
        <dbReference type="ARBA" id="ARBA00023180"/>
    </source>
</evidence>
<dbReference type="GO" id="GO:0016020">
    <property type="term" value="C:membrane"/>
    <property type="evidence" value="ECO:0007669"/>
    <property type="project" value="UniProtKB-SubCell"/>
</dbReference>
<dbReference type="KEGG" id="ccal:108625219"/>
<evidence type="ECO:0000256" key="3">
    <source>
        <dbReference type="ARBA" id="ARBA00022692"/>
    </source>
</evidence>
<keyword evidence="11" id="KW-1185">Reference proteome</keyword>
<reference evidence="12" key="1">
    <citation type="submission" date="2025-08" db="UniProtKB">
        <authorList>
            <consortium name="RefSeq"/>
        </authorList>
    </citation>
    <scope>IDENTIFICATION</scope>
    <source>
        <tissue evidence="12">Whole body</tissue>
    </source>
</reference>
<feature type="region of interest" description="Disordered" evidence="8">
    <location>
        <begin position="101"/>
        <end position="149"/>
    </location>
</feature>
<dbReference type="RefSeq" id="XP_017880519.1">
    <property type="nucleotide sequence ID" value="XM_018025030.2"/>
</dbReference>
<keyword evidence="3 9" id="KW-0812">Transmembrane</keyword>
<keyword evidence="5 9" id="KW-1133">Transmembrane helix</keyword>
<dbReference type="GeneID" id="108625219"/>
<evidence type="ECO:0000313" key="11">
    <source>
        <dbReference type="Proteomes" id="UP000694925"/>
    </source>
</evidence>
<proteinExistence type="inferred from homology"/>
<evidence type="ECO:0000256" key="8">
    <source>
        <dbReference type="SAM" id="MobiDB-lite"/>
    </source>
</evidence>
<evidence type="ECO:0000256" key="10">
    <source>
        <dbReference type="SAM" id="SignalP"/>
    </source>
</evidence>
<accession>A0AAJ7IYR1</accession>
<evidence type="ECO:0000313" key="12">
    <source>
        <dbReference type="RefSeq" id="XP_017880519.1"/>
    </source>
</evidence>
<protein>
    <submittedName>
        <fullName evidence="12">Integumentary mucin C.1-like</fullName>
    </submittedName>
</protein>
<evidence type="ECO:0000256" key="9">
    <source>
        <dbReference type="SAM" id="Phobius"/>
    </source>
</evidence>
<evidence type="ECO:0000256" key="2">
    <source>
        <dbReference type="ARBA" id="ARBA00005341"/>
    </source>
</evidence>
<feature type="signal peptide" evidence="10">
    <location>
        <begin position="1"/>
        <end position="19"/>
    </location>
</feature>
<comment type="similarity">
    <text evidence="2">Belongs to the CD164 family.</text>
</comment>
<evidence type="ECO:0000256" key="4">
    <source>
        <dbReference type="ARBA" id="ARBA00022729"/>
    </source>
</evidence>
<name>A0AAJ7IYR1_9HYME</name>
<dbReference type="PANTHER" id="PTHR11337:SF8">
    <property type="entry name" value="VISGUN, ISOFORM E"/>
    <property type="match status" value="1"/>
</dbReference>
<keyword evidence="7" id="KW-0325">Glycoprotein</keyword>
<dbReference type="GO" id="GO:0031410">
    <property type="term" value="C:cytoplasmic vesicle"/>
    <property type="evidence" value="ECO:0007669"/>
    <property type="project" value="TreeGrafter"/>
</dbReference>
<evidence type="ECO:0000256" key="6">
    <source>
        <dbReference type="ARBA" id="ARBA00023136"/>
    </source>
</evidence>
<dbReference type="InterPro" id="IPR007947">
    <property type="entry name" value="CD164_MGC24"/>
</dbReference>
<evidence type="ECO:0000256" key="5">
    <source>
        <dbReference type="ARBA" id="ARBA00022989"/>
    </source>
</evidence>
<dbReference type="PANTHER" id="PTHR11337">
    <property type="entry name" value="MUCIN/PORIMIN"/>
    <property type="match status" value="1"/>
</dbReference>